<evidence type="ECO:0000256" key="1">
    <source>
        <dbReference type="SAM" id="MobiDB-lite"/>
    </source>
</evidence>
<gene>
    <name evidence="2" type="ORF">AK812_SmicGene42409</name>
</gene>
<feature type="region of interest" description="Disordered" evidence="1">
    <location>
        <begin position="336"/>
        <end position="367"/>
    </location>
</feature>
<dbReference type="Proteomes" id="UP000186817">
    <property type="component" value="Unassembled WGS sequence"/>
</dbReference>
<organism evidence="2 3">
    <name type="scientific">Symbiodinium microadriaticum</name>
    <name type="common">Dinoflagellate</name>
    <name type="synonym">Zooxanthella microadriatica</name>
    <dbReference type="NCBI Taxonomy" id="2951"/>
    <lineage>
        <taxon>Eukaryota</taxon>
        <taxon>Sar</taxon>
        <taxon>Alveolata</taxon>
        <taxon>Dinophyceae</taxon>
        <taxon>Suessiales</taxon>
        <taxon>Symbiodiniaceae</taxon>
        <taxon>Symbiodinium</taxon>
    </lineage>
</organism>
<feature type="region of interest" description="Disordered" evidence="1">
    <location>
        <begin position="589"/>
        <end position="622"/>
    </location>
</feature>
<dbReference type="OrthoDB" id="435832at2759"/>
<keyword evidence="3" id="KW-1185">Reference proteome</keyword>
<evidence type="ECO:0000313" key="3">
    <source>
        <dbReference type="Proteomes" id="UP000186817"/>
    </source>
</evidence>
<comment type="caution">
    <text evidence="2">The sequence shown here is derived from an EMBL/GenBank/DDBJ whole genome shotgun (WGS) entry which is preliminary data.</text>
</comment>
<protein>
    <submittedName>
        <fullName evidence="2">Uncharacterized protein</fullName>
    </submittedName>
</protein>
<evidence type="ECO:0000313" key="2">
    <source>
        <dbReference type="EMBL" id="OLP77522.1"/>
    </source>
</evidence>
<dbReference type="EMBL" id="LSRX01001751">
    <property type="protein sequence ID" value="OLP77522.1"/>
    <property type="molecule type" value="Genomic_DNA"/>
</dbReference>
<dbReference type="AlphaFoldDB" id="A0A1Q9C3N0"/>
<sequence>MVKAKQQVLEVQLEGEVPAGEHKPQGFYVTVSTERKLFRSIAADGSWRCYFLQHDDARRRWTLTRGKKEKLIAWTPDESPSTPQDSAWELEFEGRLIVAASELRDLPPDARREAKAFFADPVPYTDFRCHDCPKNCKQTRYRKLHKKHWNEPVAAALRQREESEESLLKQFESSMEKSGYTLKAVTEKPENHKKRMREIGEFLQQPISRDLPSEEAAQEIRGWAKDGQQGAAPSPALRAPDFCRLKRPCKAVEAPQVSRLEPDCKRAKIAEAAVADDASSDVEFIETSVPSAPKGQSHTDAKITEASLPSASKGPGGPSCVQRAVDPLRALLAQQTNLQAPRASRGEGSTTAASHRSSDAERSKPHPLAALFDRVARGGPKTAEKVAELIEAQGPLEKQMEEERHRDHVWLWAFAGVRDDRGILARMRRHYDALSRLLVKLLGTARSPHRSPEDLLPVFEDVILSTTAREQLSFKKLEELAKKGFHIPKPLVLLEADKPICVYLAVAGAELGRIMATWPKAQEAVEMWWSFWCNYRPEKAADKTAQLHRTLAQWSALDFGNLLKLIKAVAPVHSSAVAAGQVSAEQRQRLEQSRQAALEKKRQRQAASGETPCDANAQPAGEVFTSRMREIAERKEAKEARKQAALAAIQASLLVGGWLSFRNLCYRCNGKRTAAGVLSRGIPDPTRDQQDRDESDSDDSAAIELAGGGPGGDGQAVPPLHQGQEGFRQEEAALAQGQQPQESS</sequence>
<reference evidence="2 3" key="1">
    <citation type="submission" date="2016-02" db="EMBL/GenBank/DDBJ databases">
        <title>Genome analysis of coral dinoflagellate symbionts highlights evolutionary adaptations to a symbiotic lifestyle.</title>
        <authorList>
            <person name="Aranda M."/>
            <person name="Li Y."/>
            <person name="Liew Y.J."/>
            <person name="Baumgarten S."/>
            <person name="Simakov O."/>
            <person name="Wilson M."/>
            <person name="Piel J."/>
            <person name="Ashoor H."/>
            <person name="Bougouffa S."/>
            <person name="Bajic V.B."/>
            <person name="Ryu T."/>
            <person name="Ravasi T."/>
            <person name="Bayer T."/>
            <person name="Micklem G."/>
            <person name="Kim H."/>
            <person name="Bhak J."/>
            <person name="Lajeunesse T.C."/>
            <person name="Voolstra C.R."/>
        </authorList>
    </citation>
    <scope>NUCLEOTIDE SEQUENCE [LARGE SCALE GENOMIC DNA]</scope>
    <source>
        <strain evidence="2 3">CCMP2467</strain>
    </source>
</reference>
<accession>A0A1Q9C3N0</accession>
<feature type="region of interest" description="Disordered" evidence="1">
    <location>
        <begin position="676"/>
        <end position="744"/>
    </location>
</feature>
<proteinExistence type="predicted"/>
<name>A0A1Q9C3N0_SYMMI</name>
<feature type="compositionally biased region" description="Basic and acidic residues" evidence="1">
    <location>
        <begin position="589"/>
        <end position="600"/>
    </location>
</feature>